<comment type="caution">
    <text evidence="2">The sequence shown here is derived from an EMBL/GenBank/DDBJ whole genome shotgun (WGS) entry which is preliminary data.</text>
</comment>
<evidence type="ECO:0000313" key="3">
    <source>
        <dbReference type="Proteomes" id="UP000824031"/>
    </source>
</evidence>
<organism evidence="2 3">
    <name type="scientific">Candidatus Gemmiger excrementavium</name>
    <dbReference type="NCBI Taxonomy" id="2838608"/>
    <lineage>
        <taxon>Bacteria</taxon>
        <taxon>Bacillati</taxon>
        <taxon>Bacillota</taxon>
        <taxon>Clostridia</taxon>
        <taxon>Eubacteriales</taxon>
        <taxon>Gemmiger</taxon>
    </lineage>
</organism>
<feature type="coiled-coil region" evidence="1">
    <location>
        <begin position="98"/>
        <end position="144"/>
    </location>
</feature>
<evidence type="ECO:0000313" key="2">
    <source>
        <dbReference type="EMBL" id="HIZ47313.1"/>
    </source>
</evidence>
<keyword evidence="1" id="KW-0175">Coiled coil</keyword>
<evidence type="ECO:0000256" key="1">
    <source>
        <dbReference type="SAM" id="Coils"/>
    </source>
</evidence>
<accession>A0A9D2F0T9</accession>
<protein>
    <submittedName>
        <fullName evidence="2">Uncharacterized protein</fullName>
    </submittedName>
</protein>
<gene>
    <name evidence="2" type="ORF">H9810_01150</name>
</gene>
<dbReference type="AlphaFoldDB" id="A0A9D2F0T9"/>
<sequence>MSASGSAQVSAPQIPNYQSQVLAQLKAAQEAEQRARDEAYNRAAAAQKSAYDNNVNQLNGATNAALREAYINRMLSQRNLQQQLSAQGISGGASETTQASMLNNYEDSRNELEKERQRQLADLMQVYQNNMAALEQQRASGQSASLGQYQLALANLAANNGVDLLSMMQGTTASGQTTPSAHYVNGEWVYY</sequence>
<dbReference type="EMBL" id="DXBO01000019">
    <property type="protein sequence ID" value="HIZ47313.1"/>
    <property type="molecule type" value="Genomic_DNA"/>
</dbReference>
<dbReference type="Proteomes" id="UP000824031">
    <property type="component" value="Unassembled WGS sequence"/>
</dbReference>
<proteinExistence type="predicted"/>
<name>A0A9D2F0T9_9FIRM</name>
<reference evidence="2" key="2">
    <citation type="submission" date="2021-04" db="EMBL/GenBank/DDBJ databases">
        <authorList>
            <person name="Gilroy R."/>
        </authorList>
    </citation>
    <scope>NUCLEOTIDE SEQUENCE</scope>
    <source>
        <strain evidence="2">3436</strain>
    </source>
</reference>
<reference evidence="2" key="1">
    <citation type="journal article" date="2021" name="PeerJ">
        <title>Extensive microbial diversity within the chicken gut microbiome revealed by metagenomics and culture.</title>
        <authorList>
            <person name="Gilroy R."/>
            <person name="Ravi A."/>
            <person name="Getino M."/>
            <person name="Pursley I."/>
            <person name="Horton D.L."/>
            <person name="Alikhan N.F."/>
            <person name="Baker D."/>
            <person name="Gharbi K."/>
            <person name="Hall N."/>
            <person name="Watson M."/>
            <person name="Adriaenssens E.M."/>
            <person name="Foster-Nyarko E."/>
            <person name="Jarju S."/>
            <person name="Secka A."/>
            <person name="Antonio M."/>
            <person name="Oren A."/>
            <person name="Chaudhuri R.R."/>
            <person name="La Ragione R."/>
            <person name="Hildebrand F."/>
            <person name="Pallen M.J."/>
        </authorList>
    </citation>
    <scope>NUCLEOTIDE SEQUENCE</scope>
    <source>
        <strain evidence="2">3436</strain>
    </source>
</reference>